<evidence type="ECO:0000313" key="3">
    <source>
        <dbReference type="Proteomes" id="UP000232688"/>
    </source>
</evidence>
<reference evidence="2 3" key="4">
    <citation type="submission" date="2017-10" db="EMBL/GenBank/DDBJ databases">
        <title>Genome analyses suggest a sexual origin of heterokaryosis in a supposedly ancient asexual fungus.</title>
        <authorList>
            <person name="Corradi N."/>
            <person name="Sedzielewska K."/>
            <person name="Noel J."/>
            <person name="Charron P."/>
            <person name="Farinelli L."/>
            <person name="Marton T."/>
            <person name="Kruger M."/>
            <person name="Pelin A."/>
            <person name="Brachmann A."/>
            <person name="Corradi N."/>
        </authorList>
    </citation>
    <scope>NUCLEOTIDE SEQUENCE [LARGE SCALE GENOMIC DNA]</scope>
    <source>
        <strain evidence="2 3">A1</strain>
    </source>
</reference>
<dbReference type="VEuPathDB" id="FungiDB:RhiirA1_464672"/>
<dbReference type="Proteomes" id="UP000232722">
    <property type="component" value="Unassembled WGS sequence"/>
</dbReference>
<dbReference type="EMBL" id="LLXH01000814">
    <property type="protein sequence ID" value="PKC62783.1"/>
    <property type="molecule type" value="Genomic_DNA"/>
</dbReference>
<evidence type="ECO:0000313" key="1">
    <source>
        <dbReference type="EMBL" id="PKB98974.1"/>
    </source>
</evidence>
<protein>
    <submittedName>
        <fullName evidence="1">Uncharacterized protein</fullName>
    </submittedName>
</protein>
<gene>
    <name evidence="2" type="ORF">RhiirA1_464672</name>
    <name evidence="1" type="ORF">RhiirA5_430489</name>
</gene>
<sequence>MVYAPTLQQYQNSTTKIPRKMRDPLFIEYTKQFIHDLTQITWVERTKLFKSWELSQGRNYQKEEKISLLLQE</sequence>
<proteinExistence type="predicted"/>
<organism evidence="1 4">
    <name type="scientific">Rhizophagus irregularis</name>
    <dbReference type="NCBI Taxonomy" id="588596"/>
    <lineage>
        <taxon>Eukaryota</taxon>
        <taxon>Fungi</taxon>
        <taxon>Fungi incertae sedis</taxon>
        <taxon>Mucoromycota</taxon>
        <taxon>Glomeromycotina</taxon>
        <taxon>Glomeromycetes</taxon>
        <taxon>Glomerales</taxon>
        <taxon>Glomeraceae</taxon>
        <taxon>Rhizophagus</taxon>
    </lineage>
</organism>
<dbReference type="Proteomes" id="UP000232688">
    <property type="component" value="Unassembled WGS sequence"/>
</dbReference>
<dbReference type="EMBL" id="LLXJ01002393">
    <property type="protein sequence ID" value="PKB98974.1"/>
    <property type="molecule type" value="Genomic_DNA"/>
</dbReference>
<reference evidence="1 4" key="2">
    <citation type="submission" date="2017-09" db="EMBL/GenBank/DDBJ databases">
        <title>Extensive intraspecific genome diversity in a model arbuscular mycorrhizal fungus.</title>
        <authorList>
            <person name="Chen E.C."/>
            <person name="Morin E."/>
            <person name="Beaudet D."/>
            <person name="Noel J."/>
            <person name="Ndikumana S."/>
            <person name="Charron P."/>
            <person name="St-Onge C."/>
            <person name="Giorgi J."/>
            <person name="Grigoriev I.V."/>
            <person name="Roux C."/>
            <person name="Martin F.M."/>
            <person name="Corradi N."/>
        </authorList>
    </citation>
    <scope>NUCLEOTIDE SEQUENCE [LARGE SCALE GENOMIC DNA]</scope>
    <source>
        <strain evidence="1 4">A5</strain>
    </source>
</reference>
<evidence type="ECO:0000313" key="4">
    <source>
        <dbReference type="Proteomes" id="UP000232722"/>
    </source>
</evidence>
<evidence type="ECO:0000313" key="2">
    <source>
        <dbReference type="EMBL" id="PKC62783.1"/>
    </source>
</evidence>
<accession>A0A2N0NWM4</accession>
<reference evidence="1 4" key="1">
    <citation type="submission" date="2016-04" db="EMBL/GenBank/DDBJ databases">
        <title>Genome analyses suggest a sexual origin of heterokaryosis in a supposedly ancient asexual fungus.</title>
        <authorList>
            <person name="Ropars J."/>
            <person name="Sedzielewska K."/>
            <person name="Noel J."/>
            <person name="Charron P."/>
            <person name="Farinelli L."/>
            <person name="Marton T."/>
            <person name="Kruger M."/>
            <person name="Pelin A."/>
            <person name="Brachmann A."/>
            <person name="Corradi N."/>
        </authorList>
    </citation>
    <scope>NUCLEOTIDE SEQUENCE [LARGE SCALE GENOMIC DNA]</scope>
    <source>
        <strain evidence="1 4">A5</strain>
    </source>
</reference>
<dbReference type="AlphaFoldDB" id="A0A2N0NWM4"/>
<name>A0A2N0NWM4_9GLOM</name>
<comment type="caution">
    <text evidence="1">The sequence shown here is derived from an EMBL/GenBank/DDBJ whole genome shotgun (WGS) entry which is preliminary data.</text>
</comment>
<reference evidence="2 3" key="3">
    <citation type="submission" date="2017-10" db="EMBL/GenBank/DDBJ databases">
        <title>Extensive intraspecific genome diversity in a model arbuscular mycorrhizal fungus.</title>
        <authorList>
            <person name="Chen E.C.H."/>
            <person name="Morin E."/>
            <person name="Baudet D."/>
            <person name="Noel J."/>
            <person name="Ndikumana S."/>
            <person name="Charron P."/>
            <person name="St-Onge C."/>
            <person name="Giorgi J."/>
            <person name="Grigoriev I.V."/>
            <person name="Roux C."/>
            <person name="Martin F.M."/>
            <person name="Corradi N."/>
        </authorList>
    </citation>
    <scope>NUCLEOTIDE SEQUENCE [LARGE SCALE GENOMIC DNA]</scope>
    <source>
        <strain evidence="2 3">A1</strain>
    </source>
</reference>